<evidence type="ECO:0000313" key="2">
    <source>
        <dbReference type="Proteomes" id="UP001642720"/>
    </source>
</evidence>
<name>A0ABY2H6C5_9HYPO</name>
<dbReference type="EMBL" id="PPTA01000005">
    <property type="protein sequence ID" value="TFB03499.1"/>
    <property type="molecule type" value="Genomic_DNA"/>
</dbReference>
<accession>A0ABY2H6C5</accession>
<sequence>MTSTNGGTTSSADFFVPDVLFHTLLTVVDFTHDPTGATRTPFVLKSHGTLDAAKAFTRQALESLGFTPELDFPQYRVRDTTNTTQDWPHGDGVFAFARSFDDKEFIVGIDTATNNESLPASSADGELRLPDGARFLHYVVQITIDYNIDRSGAAQTTDILGSYVHRADAWKAAHLCLDPELYTEFDRRGDPQFVEDWPFGDDVAVHAVSENGQNCYVAVKTPPEQRHELKPHTLKKK</sequence>
<comment type="caution">
    <text evidence="1">The sequence shown here is derived from an EMBL/GenBank/DDBJ whole genome shotgun (WGS) entry which is preliminary data.</text>
</comment>
<evidence type="ECO:0000313" key="1">
    <source>
        <dbReference type="EMBL" id="TFB03499.1"/>
    </source>
</evidence>
<dbReference type="Proteomes" id="UP001642720">
    <property type="component" value="Unassembled WGS sequence"/>
</dbReference>
<keyword evidence="2" id="KW-1185">Reference proteome</keyword>
<dbReference type="RefSeq" id="XP_073559700.1">
    <property type="nucleotide sequence ID" value="XM_073701681.1"/>
</dbReference>
<reference evidence="1 2" key="1">
    <citation type="submission" date="2018-01" db="EMBL/GenBank/DDBJ databases">
        <title>Genome characterization of the sugarcane-associated fungus Trichoderma ghanense CCMA-1212 and their application in lignocelulose bioconversion.</title>
        <authorList>
            <person name="Steindorff A.S."/>
            <person name="Mendes T.D."/>
            <person name="Vilela E.S.D."/>
            <person name="Rodrigues D.S."/>
            <person name="Formighieri E.F."/>
            <person name="Melo I.S."/>
            <person name="Favaro L.C.L."/>
        </authorList>
    </citation>
    <scope>NUCLEOTIDE SEQUENCE [LARGE SCALE GENOMIC DNA]</scope>
    <source>
        <strain evidence="1 2">CCMA-1212</strain>
    </source>
</reference>
<gene>
    <name evidence="1" type="ORF">CCMA1212_004374</name>
</gene>
<dbReference type="GeneID" id="300576131"/>
<organism evidence="1 2">
    <name type="scientific">Trichoderma ghanense</name>
    <dbReference type="NCBI Taxonomy" id="65468"/>
    <lineage>
        <taxon>Eukaryota</taxon>
        <taxon>Fungi</taxon>
        <taxon>Dikarya</taxon>
        <taxon>Ascomycota</taxon>
        <taxon>Pezizomycotina</taxon>
        <taxon>Sordariomycetes</taxon>
        <taxon>Hypocreomycetidae</taxon>
        <taxon>Hypocreales</taxon>
        <taxon>Hypocreaceae</taxon>
        <taxon>Trichoderma</taxon>
    </lineage>
</organism>
<protein>
    <submittedName>
        <fullName evidence="1">Uncharacterized protein</fullName>
    </submittedName>
</protein>
<proteinExistence type="predicted"/>